<proteinExistence type="predicted"/>
<protein>
    <recommendedName>
        <fullName evidence="2">Reverse transcriptase domain-containing protein</fullName>
    </recommendedName>
</protein>
<evidence type="ECO:0008006" key="2">
    <source>
        <dbReference type="Google" id="ProtNLM"/>
    </source>
</evidence>
<organism evidence="1">
    <name type="scientific">Tanacetum cinerariifolium</name>
    <name type="common">Dalmatian daisy</name>
    <name type="synonym">Chrysanthemum cinerariifolium</name>
    <dbReference type="NCBI Taxonomy" id="118510"/>
    <lineage>
        <taxon>Eukaryota</taxon>
        <taxon>Viridiplantae</taxon>
        <taxon>Streptophyta</taxon>
        <taxon>Embryophyta</taxon>
        <taxon>Tracheophyta</taxon>
        <taxon>Spermatophyta</taxon>
        <taxon>Magnoliopsida</taxon>
        <taxon>eudicotyledons</taxon>
        <taxon>Gunneridae</taxon>
        <taxon>Pentapetalae</taxon>
        <taxon>asterids</taxon>
        <taxon>campanulids</taxon>
        <taxon>Asterales</taxon>
        <taxon>Asteraceae</taxon>
        <taxon>Asteroideae</taxon>
        <taxon>Anthemideae</taxon>
        <taxon>Anthemidinae</taxon>
        <taxon>Tanacetum</taxon>
    </lineage>
</organism>
<comment type="caution">
    <text evidence="1">The sequence shown here is derived from an EMBL/GenBank/DDBJ whole genome shotgun (WGS) entry which is preliminary data.</text>
</comment>
<dbReference type="AlphaFoldDB" id="A0A699H4U9"/>
<sequence length="149" mass="17872">MRDMVMKYKAKKVCHEKMVKMTLVDLKVLEVYTKSKGEHELHLKMNLELQKKEKYYVKPNKVKAKDDGWSYLVIMVVRPSTIWERRTKLLMHEAEIEESKMIGHELEQETTKTAWPIMVRRESEKTAWPIVVRHAYVKMAWPSVRLERT</sequence>
<evidence type="ECO:0000313" key="1">
    <source>
        <dbReference type="EMBL" id="GEX39479.1"/>
    </source>
</evidence>
<reference evidence="1" key="1">
    <citation type="journal article" date="2019" name="Sci. Rep.">
        <title>Draft genome of Tanacetum cinerariifolium, the natural source of mosquito coil.</title>
        <authorList>
            <person name="Yamashiro T."/>
            <person name="Shiraishi A."/>
            <person name="Satake H."/>
            <person name="Nakayama K."/>
        </authorList>
    </citation>
    <scope>NUCLEOTIDE SEQUENCE</scope>
</reference>
<accession>A0A699H4U9</accession>
<gene>
    <name evidence="1" type="ORF">Tci_311454</name>
</gene>
<dbReference type="EMBL" id="BKCJ010105809">
    <property type="protein sequence ID" value="GEX39479.1"/>
    <property type="molecule type" value="Genomic_DNA"/>
</dbReference>
<name>A0A699H4U9_TANCI</name>